<keyword evidence="3 10" id="KW-0808">Transferase</keyword>
<dbReference type="InterPro" id="IPR003811">
    <property type="entry name" value="G3P_acylTferase_PlsY"/>
</dbReference>
<feature type="transmembrane region" description="Helical" evidence="10">
    <location>
        <begin position="51"/>
        <end position="71"/>
    </location>
</feature>
<accession>A0A1J0ACQ3</accession>
<evidence type="ECO:0000256" key="5">
    <source>
        <dbReference type="ARBA" id="ARBA00022989"/>
    </source>
</evidence>
<evidence type="ECO:0000256" key="4">
    <source>
        <dbReference type="ARBA" id="ARBA00022692"/>
    </source>
</evidence>
<evidence type="ECO:0000313" key="11">
    <source>
        <dbReference type="EMBL" id="APB33696.1"/>
    </source>
</evidence>
<dbReference type="GO" id="GO:0008654">
    <property type="term" value="P:phospholipid biosynthetic process"/>
    <property type="evidence" value="ECO:0007669"/>
    <property type="project" value="UniProtKB-UniRule"/>
</dbReference>
<keyword evidence="6 10" id="KW-0443">Lipid metabolism</keyword>
<dbReference type="PANTHER" id="PTHR30309">
    <property type="entry name" value="INNER MEMBRANE PROTEIN YGIH"/>
    <property type="match status" value="1"/>
</dbReference>
<organism evidence="11 12">
    <name type="scientific">Gloeomargarita lithophora Alchichica-D10</name>
    <dbReference type="NCBI Taxonomy" id="1188229"/>
    <lineage>
        <taxon>Bacteria</taxon>
        <taxon>Bacillati</taxon>
        <taxon>Cyanobacteriota</taxon>
        <taxon>Cyanophyceae</taxon>
        <taxon>Gloeomargaritales</taxon>
        <taxon>Gloeomargaritaceae</taxon>
        <taxon>Gloeomargarita</taxon>
    </lineage>
</organism>
<comment type="similarity">
    <text evidence="10">Belongs to the PlsY family.</text>
</comment>
<dbReference type="GO" id="GO:0043772">
    <property type="term" value="F:acyl-phosphate glycerol-3-phosphate acyltransferase activity"/>
    <property type="evidence" value="ECO:0007669"/>
    <property type="project" value="UniProtKB-UniRule"/>
</dbReference>
<dbReference type="PANTHER" id="PTHR30309:SF0">
    <property type="entry name" value="GLYCEROL-3-PHOSPHATE ACYLTRANSFERASE-RELATED"/>
    <property type="match status" value="1"/>
</dbReference>
<dbReference type="Pfam" id="PF02660">
    <property type="entry name" value="G3P_acyltransf"/>
    <property type="match status" value="1"/>
</dbReference>
<evidence type="ECO:0000256" key="2">
    <source>
        <dbReference type="ARBA" id="ARBA00022516"/>
    </source>
</evidence>
<comment type="pathway">
    <text evidence="10">Lipid metabolism; phospholipid metabolism.</text>
</comment>
<dbReference type="EMBL" id="CP017675">
    <property type="protein sequence ID" value="APB33696.1"/>
    <property type="molecule type" value="Genomic_DNA"/>
</dbReference>
<evidence type="ECO:0000256" key="6">
    <source>
        <dbReference type="ARBA" id="ARBA00023098"/>
    </source>
</evidence>
<dbReference type="UniPathway" id="UPA00085"/>
<comment type="catalytic activity">
    <reaction evidence="10">
        <text>an acyl phosphate + sn-glycerol 3-phosphate = a 1-acyl-sn-glycero-3-phosphate + phosphate</text>
        <dbReference type="Rhea" id="RHEA:34075"/>
        <dbReference type="ChEBI" id="CHEBI:43474"/>
        <dbReference type="ChEBI" id="CHEBI:57597"/>
        <dbReference type="ChEBI" id="CHEBI:57970"/>
        <dbReference type="ChEBI" id="CHEBI:59918"/>
        <dbReference type="EC" id="2.3.1.275"/>
    </reaction>
</comment>
<dbReference type="HAMAP" id="MF_01043">
    <property type="entry name" value="PlsY"/>
    <property type="match status" value="1"/>
</dbReference>
<dbReference type="KEGG" id="glt:GlitD10_1375"/>
<feature type="transmembrane region" description="Helical" evidence="10">
    <location>
        <begin position="160"/>
        <end position="185"/>
    </location>
</feature>
<dbReference type="Proteomes" id="UP000180235">
    <property type="component" value="Chromosome"/>
</dbReference>
<evidence type="ECO:0000256" key="10">
    <source>
        <dbReference type="HAMAP-Rule" id="MF_01043"/>
    </source>
</evidence>
<keyword evidence="1 10" id="KW-1003">Cell membrane</keyword>
<evidence type="ECO:0000256" key="7">
    <source>
        <dbReference type="ARBA" id="ARBA00023136"/>
    </source>
</evidence>
<protein>
    <recommendedName>
        <fullName evidence="10">Glycerol-3-phosphate acyltransferase</fullName>
    </recommendedName>
    <alternativeName>
        <fullName evidence="10">Acyl-PO4 G3P acyltransferase</fullName>
    </alternativeName>
    <alternativeName>
        <fullName evidence="10">Acyl-phosphate--glycerol-3-phosphate acyltransferase</fullName>
    </alternativeName>
    <alternativeName>
        <fullName evidence="10">G3P acyltransferase</fullName>
        <shortName evidence="10">GPAT</shortName>
        <ecNumber evidence="10">2.3.1.275</ecNumber>
    </alternativeName>
    <alternativeName>
        <fullName evidence="10">Lysophosphatidic acid synthase</fullName>
        <shortName evidence="10">LPA synthase</shortName>
    </alternativeName>
</protein>
<keyword evidence="12" id="KW-1185">Reference proteome</keyword>
<keyword evidence="8 10" id="KW-0594">Phospholipid biosynthesis</keyword>
<dbReference type="SMART" id="SM01207">
    <property type="entry name" value="G3P_acyltransf"/>
    <property type="match status" value="1"/>
</dbReference>
<dbReference type="RefSeq" id="WP_071454242.1">
    <property type="nucleotide sequence ID" value="NZ_CP017675.1"/>
</dbReference>
<dbReference type="GO" id="GO:0005886">
    <property type="term" value="C:plasma membrane"/>
    <property type="evidence" value="ECO:0007669"/>
    <property type="project" value="UniProtKB-SubCell"/>
</dbReference>
<comment type="subunit">
    <text evidence="10">Probably interacts with PlsX.</text>
</comment>
<name>A0A1J0ACQ3_9CYAN</name>
<keyword evidence="2 10" id="KW-0444">Lipid biosynthesis</keyword>
<sequence length="210" mass="22420">MAVNLLLVLFAYLCGAFPPGYVAGRLAGIDIRRVGSGSTGATNVLRTLGKWPALAVFLLDVGKGVAAVALTRWLWQIFPSLDPGVLRPWWELVYALTAVVGHSKSLWINWRGGKSVATGLGLLAFFAWPVALGALGMFGLVVATVRIVSLGSLLACMTALGLAVGLAIPLAYQVYTFLATVYIIWCHRSNIQRLLKGTEPRLGEAKPTGE</sequence>
<keyword evidence="9 10" id="KW-1208">Phospholipid metabolism</keyword>
<keyword evidence="5 10" id="KW-1133">Transmembrane helix</keyword>
<feature type="transmembrane region" description="Helical" evidence="10">
    <location>
        <begin position="122"/>
        <end position="148"/>
    </location>
</feature>
<dbReference type="OrthoDB" id="9777124at2"/>
<feature type="transmembrane region" description="Helical" evidence="10">
    <location>
        <begin position="92"/>
        <end position="110"/>
    </location>
</feature>
<evidence type="ECO:0000256" key="8">
    <source>
        <dbReference type="ARBA" id="ARBA00023209"/>
    </source>
</evidence>
<dbReference type="STRING" id="1188229.GlitD10_1375"/>
<dbReference type="EC" id="2.3.1.275" evidence="10"/>
<evidence type="ECO:0000256" key="1">
    <source>
        <dbReference type="ARBA" id="ARBA00022475"/>
    </source>
</evidence>
<comment type="function">
    <text evidence="10">Catalyzes the transfer of an acyl group from acyl-phosphate (acyl-PO(4)) to glycerol-3-phosphate (G3P) to form lysophosphatidic acid (LPA). This enzyme utilizes acyl-phosphate as fatty acyl donor, but not acyl-CoA or acyl-ACP.</text>
</comment>
<dbReference type="NCBIfam" id="TIGR00023">
    <property type="entry name" value="glycerol-3-phosphate 1-O-acyltransferase PlsY"/>
    <property type="match status" value="1"/>
</dbReference>
<evidence type="ECO:0000256" key="3">
    <source>
        <dbReference type="ARBA" id="ARBA00022679"/>
    </source>
</evidence>
<comment type="subcellular location">
    <subcellularLocation>
        <location evidence="10">Cell membrane</location>
        <topology evidence="10">Multi-pass membrane protein</topology>
    </subcellularLocation>
</comment>
<keyword evidence="7 10" id="KW-0472">Membrane</keyword>
<evidence type="ECO:0000256" key="9">
    <source>
        <dbReference type="ARBA" id="ARBA00023264"/>
    </source>
</evidence>
<keyword evidence="11" id="KW-0012">Acyltransferase</keyword>
<evidence type="ECO:0000313" key="12">
    <source>
        <dbReference type="Proteomes" id="UP000180235"/>
    </source>
</evidence>
<proteinExistence type="inferred from homology"/>
<reference evidence="11 12" key="1">
    <citation type="submission" date="2016-10" db="EMBL/GenBank/DDBJ databases">
        <title>Description of Gloeomargarita lithophora gen. nov., sp. nov., a thylakoid-bearing basal-branching cyanobacterium with intracellular carbonates, and proposal for Gloeomargaritales ord. nov.</title>
        <authorList>
            <person name="Moreira D."/>
            <person name="Tavera R."/>
            <person name="Benzerara K."/>
            <person name="Skouri-Panet F."/>
            <person name="Couradeau E."/>
            <person name="Gerard E."/>
            <person name="Loussert C."/>
            <person name="Novelo E."/>
            <person name="Zivanovic Y."/>
            <person name="Lopez-Garcia P."/>
        </authorList>
    </citation>
    <scope>NUCLEOTIDE SEQUENCE [LARGE SCALE GENOMIC DNA]</scope>
    <source>
        <strain evidence="11 12">D10</strain>
    </source>
</reference>
<gene>
    <name evidence="10 11" type="primary">plsY</name>
    <name evidence="11" type="ORF">GlitD10_1375</name>
</gene>
<keyword evidence="4 10" id="KW-0812">Transmembrane</keyword>
<dbReference type="AlphaFoldDB" id="A0A1J0ACQ3"/>